<dbReference type="Gene3D" id="1.20.1280.50">
    <property type="match status" value="1"/>
</dbReference>
<feature type="domain" description="F-box" evidence="1">
    <location>
        <begin position="1"/>
        <end position="46"/>
    </location>
</feature>
<dbReference type="Proteomes" id="UP000325577">
    <property type="component" value="Linkage Group LG19"/>
</dbReference>
<dbReference type="Pfam" id="PF07734">
    <property type="entry name" value="FBA_1"/>
    <property type="match status" value="1"/>
</dbReference>
<dbReference type="InterPro" id="IPR011043">
    <property type="entry name" value="Gal_Oxase/kelch_b-propeller"/>
</dbReference>
<dbReference type="InterPro" id="IPR036047">
    <property type="entry name" value="F-box-like_dom_sf"/>
</dbReference>
<dbReference type="InterPro" id="IPR006527">
    <property type="entry name" value="F-box-assoc_dom_typ1"/>
</dbReference>
<dbReference type="InterPro" id="IPR050796">
    <property type="entry name" value="SCF_F-box_component"/>
</dbReference>
<gene>
    <name evidence="2" type="ORF">F0562_032568</name>
</gene>
<organism evidence="2 3">
    <name type="scientific">Nyssa sinensis</name>
    <dbReference type="NCBI Taxonomy" id="561372"/>
    <lineage>
        <taxon>Eukaryota</taxon>
        <taxon>Viridiplantae</taxon>
        <taxon>Streptophyta</taxon>
        <taxon>Embryophyta</taxon>
        <taxon>Tracheophyta</taxon>
        <taxon>Spermatophyta</taxon>
        <taxon>Magnoliopsida</taxon>
        <taxon>eudicotyledons</taxon>
        <taxon>Gunneridae</taxon>
        <taxon>Pentapetalae</taxon>
        <taxon>asterids</taxon>
        <taxon>Cornales</taxon>
        <taxon>Nyssaceae</taxon>
        <taxon>Nyssa</taxon>
    </lineage>
</organism>
<evidence type="ECO:0000313" key="2">
    <source>
        <dbReference type="EMBL" id="KAA8532616.1"/>
    </source>
</evidence>
<dbReference type="SUPFAM" id="SSF50965">
    <property type="entry name" value="Galactose oxidase, central domain"/>
    <property type="match status" value="1"/>
</dbReference>
<dbReference type="SMART" id="SM00256">
    <property type="entry name" value="FBOX"/>
    <property type="match status" value="1"/>
</dbReference>
<reference evidence="2 3" key="1">
    <citation type="submission" date="2019-09" db="EMBL/GenBank/DDBJ databases">
        <title>A chromosome-level genome assembly of the Chinese tupelo Nyssa sinensis.</title>
        <authorList>
            <person name="Yang X."/>
            <person name="Kang M."/>
            <person name="Yang Y."/>
            <person name="Xiong H."/>
            <person name="Wang M."/>
            <person name="Zhang Z."/>
            <person name="Wang Z."/>
            <person name="Wu H."/>
            <person name="Ma T."/>
            <person name="Liu J."/>
            <person name="Xi Z."/>
        </authorList>
    </citation>
    <scope>NUCLEOTIDE SEQUENCE [LARGE SCALE GENOMIC DNA]</scope>
    <source>
        <strain evidence="2">J267</strain>
        <tissue evidence="2">Leaf</tissue>
    </source>
</reference>
<evidence type="ECO:0000259" key="1">
    <source>
        <dbReference type="PROSITE" id="PS50181"/>
    </source>
</evidence>
<dbReference type="CDD" id="cd22157">
    <property type="entry name" value="F-box_AtFBW1-like"/>
    <property type="match status" value="1"/>
</dbReference>
<keyword evidence="3" id="KW-1185">Reference proteome</keyword>
<dbReference type="SUPFAM" id="SSF81383">
    <property type="entry name" value="F-box domain"/>
    <property type="match status" value="1"/>
</dbReference>
<protein>
    <recommendedName>
        <fullName evidence="1">F-box domain-containing protein</fullName>
    </recommendedName>
</protein>
<sequence length="375" mass="42689">MTMSNGIPDDILIMILVQLPAKILVRFKSVCRSWHTLIGDPFFIKAHLMRSEIKLNNSGHFLLMYNQYYFRQGVYTLCSPGTSAKVFVNFNFPFNDKEPECLRVAGSCNGLLCLVTPWLYNTTNIYLWNPSIKECRTIPNPPFSHHFQRDFFYGFGFGLSSIVDDIDDYKVVKTTYINEPDKRSEVEVYSLRKNSWKSIGDAFPSRVYRVYCRPVVVNGSVHWSTVTENDTITGNVNLPIVLFDMAGEVFREIALPDSVPPKAIILGTLGRSLSFFTSLPYPSGEYEIWVMKEYGVVESWTKLYVTRSDPDMMGMMPLGIMDSGEALFQEMGGLVSYDPKSERGKIYENVGLDEHSSGYFGWTCGMSSAHWKATY</sequence>
<dbReference type="NCBIfam" id="TIGR01640">
    <property type="entry name" value="F_box_assoc_1"/>
    <property type="match status" value="1"/>
</dbReference>
<dbReference type="PROSITE" id="PS50181">
    <property type="entry name" value="FBOX"/>
    <property type="match status" value="1"/>
</dbReference>
<name>A0A5J5ARX6_9ASTE</name>
<dbReference type="InterPro" id="IPR017451">
    <property type="entry name" value="F-box-assoc_interact_dom"/>
</dbReference>
<dbReference type="PANTHER" id="PTHR31672:SF13">
    <property type="entry name" value="F-BOX PROTEIN CPR30-LIKE"/>
    <property type="match status" value="1"/>
</dbReference>
<dbReference type="AlphaFoldDB" id="A0A5J5ARX6"/>
<dbReference type="EMBL" id="CM018042">
    <property type="protein sequence ID" value="KAA8532616.1"/>
    <property type="molecule type" value="Genomic_DNA"/>
</dbReference>
<proteinExistence type="predicted"/>
<dbReference type="InterPro" id="IPR001810">
    <property type="entry name" value="F-box_dom"/>
</dbReference>
<dbReference type="Pfam" id="PF12937">
    <property type="entry name" value="F-box-like"/>
    <property type="match status" value="1"/>
</dbReference>
<dbReference type="PANTHER" id="PTHR31672">
    <property type="entry name" value="BNACNNG10540D PROTEIN"/>
    <property type="match status" value="1"/>
</dbReference>
<evidence type="ECO:0000313" key="3">
    <source>
        <dbReference type="Proteomes" id="UP000325577"/>
    </source>
</evidence>
<dbReference type="OrthoDB" id="1867629at2759"/>
<accession>A0A5J5ARX6</accession>